<reference evidence="6 7" key="1">
    <citation type="journal article" date="2021" name="Commun. Biol.">
        <title>The genome of Shorea leprosula (Dipterocarpaceae) highlights the ecological relevance of drought in aseasonal tropical rainforests.</title>
        <authorList>
            <person name="Ng K.K.S."/>
            <person name="Kobayashi M.J."/>
            <person name="Fawcett J.A."/>
            <person name="Hatakeyama M."/>
            <person name="Paape T."/>
            <person name="Ng C.H."/>
            <person name="Ang C.C."/>
            <person name="Tnah L.H."/>
            <person name="Lee C.T."/>
            <person name="Nishiyama T."/>
            <person name="Sese J."/>
            <person name="O'Brien M.J."/>
            <person name="Copetti D."/>
            <person name="Mohd Noor M.I."/>
            <person name="Ong R.C."/>
            <person name="Putra M."/>
            <person name="Sireger I.Z."/>
            <person name="Indrioko S."/>
            <person name="Kosugi Y."/>
            <person name="Izuno A."/>
            <person name="Isagi Y."/>
            <person name="Lee S.L."/>
            <person name="Shimizu K.K."/>
        </authorList>
    </citation>
    <scope>NUCLEOTIDE SEQUENCE [LARGE SCALE GENOMIC DNA]</scope>
    <source>
        <strain evidence="6">214</strain>
    </source>
</reference>
<dbReference type="GO" id="GO:0008270">
    <property type="term" value="F:zinc ion binding"/>
    <property type="evidence" value="ECO:0007669"/>
    <property type="project" value="UniProtKB-KW"/>
</dbReference>
<dbReference type="SMART" id="SM00109">
    <property type="entry name" value="C1"/>
    <property type="match status" value="4"/>
</dbReference>
<dbReference type="Pfam" id="PF03107">
    <property type="entry name" value="C1_2"/>
    <property type="match status" value="6"/>
</dbReference>
<name>A0AAV5LWU9_9ROSI</name>
<keyword evidence="2" id="KW-0677">Repeat</keyword>
<evidence type="ECO:0000313" key="7">
    <source>
        <dbReference type="Proteomes" id="UP001054252"/>
    </source>
</evidence>
<keyword evidence="7" id="KW-1185">Reference proteome</keyword>
<accession>A0AAV5LWU9</accession>
<comment type="caution">
    <text evidence="6">The sequence shown here is derived from an EMBL/GenBank/DDBJ whole genome shotgun (WGS) entry which is preliminary data.</text>
</comment>
<feature type="domain" description="Phorbol-ester/DAG-type" evidence="5">
    <location>
        <begin position="408"/>
        <end position="458"/>
    </location>
</feature>
<evidence type="ECO:0000256" key="4">
    <source>
        <dbReference type="ARBA" id="ARBA00022833"/>
    </source>
</evidence>
<gene>
    <name evidence="6" type="ORF">SLEP1_g49355</name>
</gene>
<dbReference type="PANTHER" id="PTHR32410">
    <property type="entry name" value="CYSTEINE/HISTIDINE-RICH C1 DOMAIN FAMILY PROTEIN"/>
    <property type="match status" value="1"/>
</dbReference>
<evidence type="ECO:0000256" key="2">
    <source>
        <dbReference type="ARBA" id="ARBA00022737"/>
    </source>
</evidence>
<dbReference type="PROSITE" id="PS50081">
    <property type="entry name" value="ZF_DAG_PE_2"/>
    <property type="match status" value="1"/>
</dbReference>
<evidence type="ECO:0000313" key="6">
    <source>
        <dbReference type="EMBL" id="GKV41881.1"/>
    </source>
</evidence>
<dbReference type="Gene3D" id="3.30.60.20">
    <property type="match status" value="1"/>
</dbReference>
<keyword evidence="4" id="KW-0862">Zinc</keyword>
<keyword evidence="3" id="KW-0863">Zinc-finger</keyword>
<evidence type="ECO:0000256" key="1">
    <source>
        <dbReference type="ARBA" id="ARBA00022723"/>
    </source>
</evidence>
<dbReference type="Proteomes" id="UP001054252">
    <property type="component" value="Unassembled WGS sequence"/>
</dbReference>
<keyword evidence="1" id="KW-0479">Metal-binding</keyword>
<sequence length="690" mass="80567">MKKLNHFSHPHPLVLVEDQEMDSIGTIYYCSACQERVEGSSYNCSECDFCLHKSCAELPMEINHPFHTSHPLILRDKGPNYPDSNYWACDSCEKSYKSGDEVFVYHCSSCEFDLDIRCALLPNLIDGDFPKLIHFYHQHSLFFIENHYIEPQDQSCSACEEPISGPVYCCFDCEFFLHQKCFELPLEINHPSHRKHSLTLLPNPPPHPERCSCHLCSKAYKGFIYCCSHCEFGIMIKYIFSDHKVIENKRHEHPFTIAPRPSSSFICDACGTDGKYCIPYVCTECDIAVHKDCISLPRNIMITRHDHPISHIYFFKENQVKERGCRICQSEINTEYGCYHCPSCDYFVHVDCAMDKDIFIQEYEVTDENQNLNQINLGWLIGEPSITRVLKEKKIGEEVIATEIEHFDHQCKLILCNDVKAEKYCDGCGRSISTSFYYCADCNYILHKRCAELPRKTRHWAFKDTFTLKSYVYDRCRFCCFYNSGLVYQNDGGGSSSCISCFLIPDTLITEGHKHRLFFDHKFIFKCNICDDGHQKKGAFICRRKECDHFTLDYTHLVLLNTARYKNDEHPLLLTYCDDIHRHSDQIVCDICEESRDPNEWFYYCGVCDNSTHFLCALGKYPFLKLGLIWKDDFHEHPLTFVKKDYYHDYLKCSVCGKYCKEVFFKCTKSGCEYVIDWECRKHIWGSKGI</sequence>
<dbReference type="InterPro" id="IPR046349">
    <property type="entry name" value="C1-like_sf"/>
</dbReference>
<dbReference type="InterPro" id="IPR053192">
    <property type="entry name" value="Vacuole_Formation_Reg"/>
</dbReference>
<dbReference type="PANTHER" id="PTHR32410:SF216">
    <property type="entry name" value="PHORBOL-ESTER_DAG-TYPE DOMAIN-CONTAINING PROTEIN"/>
    <property type="match status" value="1"/>
</dbReference>
<dbReference type="InterPro" id="IPR001965">
    <property type="entry name" value="Znf_PHD"/>
</dbReference>
<dbReference type="InterPro" id="IPR004146">
    <property type="entry name" value="DC1"/>
</dbReference>
<evidence type="ECO:0000259" key="5">
    <source>
        <dbReference type="PROSITE" id="PS50081"/>
    </source>
</evidence>
<dbReference type="AlphaFoldDB" id="A0AAV5LWU9"/>
<organism evidence="6 7">
    <name type="scientific">Rubroshorea leprosula</name>
    <dbReference type="NCBI Taxonomy" id="152421"/>
    <lineage>
        <taxon>Eukaryota</taxon>
        <taxon>Viridiplantae</taxon>
        <taxon>Streptophyta</taxon>
        <taxon>Embryophyta</taxon>
        <taxon>Tracheophyta</taxon>
        <taxon>Spermatophyta</taxon>
        <taxon>Magnoliopsida</taxon>
        <taxon>eudicotyledons</taxon>
        <taxon>Gunneridae</taxon>
        <taxon>Pentapetalae</taxon>
        <taxon>rosids</taxon>
        <taxon>malvids</taxon>
        <taxon>Malvales</taxon>
        <taxon>Dipterocarpaceae</taxon>
        <taxon>Rubroshorea</taxon>
    </lineage>
</organism>
<dbReference type="SUPFAM" id="SSF57889">
    <property type="entry name" value="Cysteine-rich domain"/>
    <property type="match status" value="7"/>
</dbReference>
<dbReference type="InterPro" id="IPR002219">
    <property type="entry name" value="PKC_DAG/PE"/>
</dbReference>
<dbReference type="EMBL" id="BPVZ01000153">
    <property type="protein sequence ID" value="GKV41881.1"/>
    <property type="molecule type" value="Genomic_DNA"/>
</dbReference>
<dbReference type="SMART" id="SM00249">
    <property type="entry name" value="PHD"/>
    <property type="match status" value="5"/>
</dbReference>
<protein>
    <recommendedName>
        <fullName evidence="5">Phorbol-ester/DAG-type domain-containing protein</fullName>
    </recommendedName>
</protein>
<evidence type="ECO:0000256" key="3">
    <source>
        <dbReference type="ARBA" id="ARBA00022771"/>
    </source>
</evidence>
<proteinExistence type="predicted"/>